<dbReference type="SFLD" id="SFLDG01129">
    <property type="entry name" value="C1.5:_HAD__Beta-PGM__Phosphata"/>
    <property type="match status" value="1"/>
</dbReference>
<keyword evidence="5" id="KW-1185">Reference proteome</keyword>
<gene>
    <name evidence="4" type="ordered locus">Clocel_0286</name>
</gene>
<comment type="cofactor">
    <cofactor evidence="1">
        <name>Mg(2+)</name>
        <dbReference type="ChEBI" id="CHEBI:18420"/>
    </cofactor>
</comment>
<dbReference type="Proteomes" id="UP000002730">
    <property type="component" value="Chromosome"/>
</dbReference>
<dbReference type="InterPro" id="IPR023198">
    <property type="entry name" value="PGP-like_dom2"/>
</dbReference>
<accession>D9SPL8</accession>
<dbReference type="InterPro" id="IPR023214">
    <property type="entry name" value="HAD_sf"/>
</dbReference>
<dbReference type="PANTHER" id="PTHR46470">
    <property type="entry name" value="N-ACYLNEURAMINATE-9-PHOSPHATASE"/>
    <property type="match status" value="1"/>
</dbReference>
<evidence type="ECO:0000256" key="2">
    <source>
        <dbReference type="ARBA" id="ARBA00022801"/>
    </source>
</evidence>
<dbReference type="AlphaFoldDB" id="D9SPL8"/>
<dbReference type="Pfam" id="PF00702">
    <property type="entry name" value="Hydrolase"/>
    <property type="match status" value="1"/>
</dbReference>
<reference evidence="4 5" key="1">
    <citation type="submission" date="2010-08" db="EMBL/GenBank/DDBJ databases">
        <title>Complete sequence of Clostridium cellulovorans 743B.</title>
        <authorList>
            <consortium name="US DOE Joint Genome Institute"/>
            <person name="Lucas S."/>
            <person name="Copeland A."/>
            <person name="Lapidus A."/>
            <person name="Cheng J.-F."/>
            <person name="Bruce D."/>
            <person name="Goodwin L."/>
            <person name="Pitluck S."/>
            <person name="Chertkov O."/>
            <person name="Detter J.C."/>
            <person name="Han C."/>
            <person name="Tapia R."/>
            <person name="Land M."/>
            <person name="Hauser L."/>
            <person name="Chang Y.-J."/>
            <person name="Jeffries C."/>
            <person name="Kyrpides N."/>
            <person name="Ivanova N."/>
            <person name="Mikhailova N."/>
            <person name="Hemme C.L."/>
            <person name="Woyke T."/>
        </authorList>
    </citation>
    <scope>NUCLEOTIDE SEQUENCE [LARGE SCALE GENOMIC DNA]</scope>
    <source>
        <strain evidence="5">ATCC 35296 / DSM 3052 / OCM 3 / 743B</strain>
    </source>
</reference>
<evidence type="ECO:0000256" key="3">
    <source>
        <dbReference type="ARBA" id="ARBA00022842"/>
    </source>
</evidence>
<sequence>MIFFDLDGTLIDHKQAEILGVHGFLHEYKEYFNFKEDLFYEHWCKISNKHFARFLNRDISFLQQQIERIKDVFILSGIKLSDNEAAKKFKVYLELYEENLMPYDDVLPCLNSLKDKRLGIISNGALKQQLLKLSKIGNEICFDPIIVAEEVGVAKPNIDIFRIACIKANVQAKDCIYVGDDFKTDILSCSTADMNGIWLNRYNQESINSTTKMIQDLRMLKNYLQINSIEL</sequence>
<name>D9SPL8_CLOC7</name>
<dbReference type="HOGENOM" id="CLU_045011_8_1_9"/>
<dbReference type="InterPro" id="IPR036412">
    <property type="entry name" value="HAD-like_sf"/>
</dbReference>
<keyword evidence="3" id="KW-0460">Magnesium</keyword>
<evidence type="ECO:0000313" key="4">
    <source>
        <dbReference type="EMBL" id="ADL50067.1"/>
    </source>
</evidence>
<dbReference type="Gene3D" id="3.40.50.1000">
    <property type="entry name" value="HAD superfamily/HAD-like"/>
    <property type="match status" value="1"/>
</dbReference>
<dbReference type="eggNOG" id="COG1011">
    <property type="taxonomic scope" value="Bacteria"/>
</dbReference>
<dbReference type="PANTHER" id="PTHR46470:SF4">
    <property type="entry name" value="5-AMINO-6-(5-PHOSPHO-D-RIBITYLAMINO)URACIL PHOSPHATASE YIGB"/>
    <property type="match status" value="1"/>
</dbReference>
<dbReference type="GO" id="GO:0016787">
    <property type="term" value="F:hydrolase activity"/>
    <property type="evidence" value="ECO:0007669"/>
    <property type="project" value="UniProtKB-KW"/>
</dbReference>
<dbReference type="Gene3D" id="1.10.150.240">
    <property type="entry name" value="Putative phosphatase, domain 2"/>
    <property type="match status" value="1"/>
</dbReference>
<proteinExistence type="predicted"/>
<dbReference type="NCBIfam" id="TIGR01509">
    <property type="entry name" value="HAD-SF-IA-v3"/>
    <property type="match status" value="1"/>
</dbReference>
<dbReference type="SUPFAM" id="SSF56784">
    <property type="entry name" value="HAD-like"/>
    <property type="match status" value="1"/>
</dbReference>
<dbReference type="KEGG" id="ccb:Clocel_0286"/>
<dbReference type="SFLD" id="SFLDS00003">
    <property type="entry name" value="Haloacid_Dehalogenase"/>
    <property type="match status" value="1"/>
</dbReference>
<evidence type="ECO:0000256" key="1">
    <source>
        <dbReference type="ARBA" id="ARBA00001946"/>
    </source>
</evidence>
<keyword evidence="2 4" id="KW-0378">Hydrolase</keyword>
<protein>
    <submittedName>
        <fullName evidence="4">HAD-superfamily hydrolase, subfamily IA, variant 1</fullName>
    </submittedName>
</protein>
<dbReference type="GO" id="GO:0044281">
    <property type="term" value="P:small molecule metabolic process"/>
    <property type="evidence" value="ECO:0007669"/>
    <property type="project" value="UniProtKB-ARBA"/>
</dbReference>
<dbReference type="EMBL" id="CP002160">
    <property type="protein sequence ID" value="ADL50067.1"/>
    <property type="molecule type" value="Genomic_DNA"/>
</dbReference>
<dbReference type="InterPro" id="IPR051400">
    <property type="entry name" value="HAD-like_hydrolase"/>
</dbReference>
<organism evidence="4 5">
    <name type="scientific">Clostridium cellulovorans (strain ATCC 35296 / DSM 3052 / OCM 3 / 743B)</name>
    <dbReference type="NCBI Taxonomy" id="573061"/>
    <lineage>
        <taxon>Bacteria</taxon>
        <taxon>Bacillati</taxon>
        <taxon>Bacillota</taxon>
        <taxon>Clostridia</taxon>
        <taxon>Eubacteriales</taxon>
        <taxon>Clostridiaceae</taxon>
        <taxon>Clostridium</taxon>
    </lineage>
</organism>
<dbReference type="STRING" id="573061.Clocel_0286"/>
<dbReference type="NCBIfam" id="TIGR01549">
    <property type="entry name" value="HAD-SF-IA-v1"/>
    <property type="match status" value="1"/>
</dbReference>
<dbReference type="RefSeq" id="WP_010075168.1">
    <property type="nucleotide sequence ID" value="NC_014393.1"/>
</dbReference>
<dbReference type="InterPro" id="IPR006439">
    <property type="entry name" value="HAD-SF_hydro_IA"/>
</dbReference>
<evidence type="ECO:0000313" key="5">
    <source>
        <dbReference type="Proteomes" id="UP000002730"/>
    </source>
</evidence>
<dbReference type="OrthoDB" id="9794086at2"/>